<dbReference type="PANTHER" id="PTHR22930">
    <property type="match status" value="1"/>
</dbReference>
<dbReference type="OrthoDB" id="2668416at2759"/>
<keyword evidence="3" id="KW-1185">Reference proteome</keyword>
<proteinExistence type="predicted"/>
<sequence length="482" mass="55452">METCLALTAEEARTYSLILDAAAQLPRSDPRYGFVIGMTWWLLHRRRRLEQARNRRRQFYRRWRRMLALRWQMQKNVLASVSIAMKTNEFANLEEWDSLPEKRLWVKKDRVEDFWTRIDKDEISEETFRASFHMSKSTFNFLYSELEEHLTKTNTTMREPIPGKKRLAATVYRLATNAEYHKVANFFGIGKSTTTSLVRDVCEIIVTNLKNKYLNFTPGTEESEQGLTTRIREAQTSFEIPQCVGVLGCTDVYVIGSSWDWSETSPYTSIYSKNFAVVFQAVVNDQGRFNHVSAGCPASLPNSAVLQKSNLKEVMAKKFATYQVNLEDVNVPVLLAAYDTSFGYPRQNWVLTPFRDDDIPSDPETREKFNDKLSKGKQVFTMACCILYNICDIRKDQFDLQWMTEVSDQLLIRSSGVDVSSEASSGDDKQEVNGNTVESTPEEVQALLAEIVCRKSFTIVTVSKIGFLFIIIDYYIVHPNNI</sequence>
<gene>
    <name evidence="2" type="ORF">AFUS01_LOCUS8687</name>
</gene>
<comment type="caution">
    <text evidence="2">The sequence shown here is derived from an EMBL/GenBank/DDBJ whole genome shotgun (WGS) entry which is preliminary data.</text>
</comment>
<dbReference type="EMBL" id="CAJVCH010060746">
    <property type="protein sequence ID" value="CAG7719356.1"/>
    <property type="molecule type" value="Genomic_DNA"/>
</dbReference>
<name>A0A8J2NN70_9HEXA</name>
<dbReference type="InterPro" id="IPR045249">
    <property type="entry name" value="HARBI1-like"/>
</dbReference>
<protein>
    <recommendedName>
        <fullName evidence="4">DDE Tnp4 domain-containing protein</fullName>
    </recommendedName>
</protein>
<evidence type="ECO:0000313" key="2">
    <source>
        <dbReference type="EMBL" id="CAG7719356.1"/>
    </source>
</evidence>
<dbReference type="PANTHER" id="PTHR22930:SF85">
    <property type="entry name" value="GH03217P-RELATED"/>
    <property type="match status" value="1"/>
</dbReference>
<accession>A0A8J2NN70</accession>
<feature type="region of interest" description="Disordered" evidence="1">
    <location>
        <begin position="419"/>
        <end position="438"/>
    </location>
</feature>
<organism evidence="2 3">
    <name type="scientific">Allacma fusca</name>
    <dbReference type="NCBI Taxonomy" id="39272"/>
    <lineage>
        <taxon>Eukaryota</taxon>
        <taxon>Metazoa</taxon>
        <taxon>Ecdysozoa</taxon>
        <taxon>Arthropoda</taxon>
        <taxon>Hexapoda</taxon>
        <taxon>Collembola</taxon>
        <taxon>Symphypleona</taxon>
        <taxon>Sminthuridae</taxon>
        <taxon>Allacma</taxon>
    </lineage>
</organism>
<evidence type="ECO:0008006" key="4">
    <source>
        <dbReference type="Google" id="ProtNLM"/>
    </source>
</evidence>
<dbReference type="AlphaFoldDB" id="A0A8J2NN70"/>
<evidence type="ECO:0000256" key="1">
    <source>
        <dbReference type="SAM" id="MobiDB-lite"/>
    </source>
</evidence>
<evidence type="ECO:0000313" key="3">
    <source>
        <dbReference type="Proteomes" id="UP000708208"/>
    </source>
</evidence>
<dbReference type="Proteomes" id="UP000708208">
    <property type="component" value="Unassembled WGS sequence"/>
</dbReference>
<reference evidence="2" key="1">
    <citation type="submission" date="2021-06" db="EMBL/GenBank/DDBJ databases">
        <authorList>
            <person name="Hodson N. C."/>
            <person name="Mongue J. A."/>
            <person name="Jaron S. K."/>
        </authorList>
    </citation>
    <scope>NUCLEOTIDE SEQUENCE</scope>
</reference>